<comment type="caution">
    <text evidence="2">The sequence shown here is derived from an EMBL/GenBank/DDBJ whole genome shotgun (WGS) entry which is preliminary data.</text>
</comment>
<evidence type="ECO:0000256" key="1">
    <source>
        <dbReference type="SAM" id="Phobius"/>
    </source>
</evidence>
<feature type="transmembrane region" description="Helical" evidence="1">
    <location>
        <begin position="27"/>
        <end position="51"/>
    </location>
</feature>
<keyword evidence="1" id="KW-0812">Transmembrane</keyword>
<accession>A0A6P0EWW8</accession>
<keyword evidence="4" id="KW-1185">Reference proteome</keyword>
<name>A0A6P0EWW8_9ACTN</name>
<protein>
    <recommendedName>
        <fullName evidence="6">Signal peptidase I</fullName>
    </recommendedName>
</protein>
<evidence type="ECO:0000313" key="3">
    <source>
        <dbReference type="EMBL" id="NEN50525.1"/>
    </source>
</evidence>
<dbReference type="EMBL" id="JAAGWB010000013">
    <property type="protein sequence ID" value="NEN50525.1"/>
    <property type="molecule type" value="Genomic_DNA"/>
</dbReference>
<dbReference type="Proteomes" id="UP000468828">
    <property type="component" value="Unassembled WGS sequence"/>
</dbReference>
<reference evidence="2 4" key="1">
    <citation type="submission" date="2020-01" db="EMBL/GenBank/DDBJ databases">
        <title>the WGS Modestobacter muralis CPCC 204518.</title>
        <authorList>
            <person name="Jiang Z."/>
        </authorList>
    </citation>
    <scope>NUCLEOTIDE SEQUENCE [LARGE SCALE GENOMIC DNA]</scope>
    <source>
        <strain evidence="2 4">DSM 100205</strain>
    </source>
</reference>
<organism evidence="2 4">
    <name type="scientific">Modestobacter muralis</name>
    <dbReference type="NCBI Taxonomy" id="1608614"/>
    <lineage>
        <taxon>Bacteria</taxon>
        <taxon>Bacillati</taxon>
        <taxon>Actinomycetota</taxon>
        <taxon>Actinomycetes</taxon>
        <taxon>Geodermatophilales</taxon>
        <taxon>Geodermatophilaceae</taxon>
        <taxon>Modestobacter</taxon>
    </lineage>
</organism>
<dbReference type="CDD" id="cd06462">
    <property type="entry name" value="Peptidase_S24_S26"/>
    <property type="match status" value="1"/>
</dbReference>
<evidence type="ECO:0000313" key="4">
    <source>
        <dbReference type="Proteomes" id="UP000468828"/>
    </source>
</evidence>
<feature type="transmembrane region" description="Helical" evidence="1">
    <location>
        <begin position="154"/>
        <end position="173"/>
    </location>
</feature>
<evidence type="ECO:0000313" key="5">
    <source>
        <dbReference type="Proteomes" id="UP000471152"/>
    </source>
</evidence>
<dbReference type="RefSeq" id="WP_163610163.1">
    <property type="nucleotide sequence ID" value="NZ_JAAGWB010000013.1"/>
</dbReference>
<dbReference type="Pfam" id="PF13385">
    <property type="entry name" value="Laminin_G_3"/>
    <property type="match status" value="1"/>
</dbReference>
<evidence type="ECO:0000313" key="2">
    <source>
        <dbReference type="EMBL" id="NEK93758.1"/>
    </source>
</evidence>
<dbReference type="Proteomes" id="UP000471152">
    <property type="component" value="Unassembled WGS sequence"/>
</dbReference>
<dbReference type="InterPro" id="IPR013320">
    <property type="entry name" value="ConA-like_dom_sf"/>
</dbReference>
<dbReference type="Gene3D" id="2.60.120.200">
    <property type="match status" value="1"/>
</dbReference>
<dbReference type="EMBL" id="JAAGWH010000013">
    <property type="protein sequence ID" value="NEK93758.1"/>
    <property type="molecule type" value="Genomic_DNA"/>
</dbReference>
<feature type="transmembrane region" description="Helical" evidence="1">
    <location>
        <begin position="194"/>
        <end position="218"/>
    </location>
</feature>
<keyword evidence="1" id="KW-0472">Membrane</keyword>
<gene>
    <name evidence="3" type="ORF">G3R41_06145</name>
    <name evidence="2" type="ORF">GCU67_06145</name>
</gene>
<reference evidence="3 5" key="2">
    <citation type="submission" date="2020-02" db="EMBL/GenBank/DDBJ databases">
        <title>The WGS of Modestobacter muralis DSM 100205.</title>
        <authorList>
            <person name="Jiang Z."/>
        </authorList>
    </citation>
    <scope>NUCLEOTIDE SEQUENCE [LARGE SCALE GENOMIC DNA]</scope>
    <source>
        <strain evidence="3 5">DSM 100205</strain>
    </source>
</reference>
<dbReference type="AlphaFoldDB" id="A0A6P0EWW8"/>
<evidence type="ECO:0008006" key="6">
    <source>
        <dbReference type="Google" id="ProtNLM"/>
    </source>
</evidence>
<dbReference type="SUPFAM" id="SSF49899">
    <property type="entry name" value="Concanavalin A-like lectins/glucanases"/>
    <property type="match status" value="1"/>
</dbReference>
<proteinExistence type="predicted"/>
<sequence length="463" mass="46801">MTTAAPPAPDPARAGVRGSGAAQVVSALARTVLAALALAVLVALVPAVAGWQATVVTSGSMAPRVQPGDVTVARPVDTADLAAGQVLLVDDPDGAGGLLLHRLVTVEDGGLRLRGDANPTADGALVDPAAVHGVATLRLPGLGLPVVWAAQQRWAPLGAATLALAGLLGLAVLHRPPADQRPGRGPRRGRRRSAAVLAVAVLLPGAAVAAYGTAAAAYTASTANGPDAFGSALYYTCASGSAGAAQYLDLQESSGTVATNRGSYAGNGTYAGGVTYGVAGPPCTGATRAVRLDGSSGFVHSGVNVSLPPGQAFSTQLWFSTTTTRGGYLIGFGNGTNGATSSAKDRMVYMTTTGRIRFGVYDTTPRTVVSPASYNDGKWHLVTATFSTDTGIRLFVDGALVQSDATVTAAENNTGYFRAGYDSLQGWPDEPTSHWFAGSIAHMSVFAGRLTRAEVAAQFAAAG</sequence>
<keyword evidence="1" id="KW-1133">Transmembrane helix</keyword>